<dbReference type="Pfam" id="PF11127">
    <property type="entry name" value="YgaP-like_TM"/>
    <property type="match status" value="1"/>
</dbReference>
<dbReference type="SMART" id="SM00450">
    <property type="entry name" value="RHOD"/>
    <property type="match status" value="1"/>
</dbReference>
<dbReference type="SUPFAM" id="SSF52821">
    <property type="entry name" value="Rhodanese/Cell cycle control phosphatase"/>
    <property type="match status" value="1"/>
</dbReference>
<dbReference type="AlphaFoldDB" id="A0A852ZVS3"/>
<dbReference type="InterPro" id="IPR021309">
    <property type="entry name" value="YgaP-like_TM"/>
</dbReference>
<name>A0A852ZVS3_9ACTN</name>
<dbReference type="PROSITE" id="PS50206">
    <property type="entry name" value="RHODANESE_3"/>
    <property type="match status" value="1"/>
</dbReference>
<dbReference type="EMBL" id="JACBZH010000001">
    <property type="protein sequence ID" value="NYH93419.1"/>
    <property type="molecule type" value="Genomic_DNA"/>
</dbReference>
<dbReference type="InterPro" id="IPR001763">
    <property type="entry name" value="Rhodanese-like_dom"/>
</dbReference>
<keyword evidence="4" id="KW-1185">Reference proteome</keyword>
<reference evidence="3 4" key="1">
    <citation type="submission" date="2020-07" db="EMBL/GenBank/DDBJ databases">
        <title>Sequencing the genomes of 1000 actinobacteria strains.</title>
        <authorList>
            <person name="Klenk H.-P."/>
        </authorList>
    </citation>
    <scope>NUCLEOTIDE SEQUENCE [LARGE SCALE GENOMIC DNA]</scope>
    <source>
        <strain evidence="3 4">DSM 18448</strain>
    </source>
</reference>
<dbReference type="InterPro" id="IPR036873">
    <property type="entry name" value="Rhodanese-like_dom_sf"/>
</dbReference>
<evidence type="ECO:0000313" key="3">
    <source>
        <dbReference type="EMBL" id="NYH93419.1"/>
    </source>
</evidence>
<protein>
    <submittedName>
        <fullName evidence="3">Rhodanese-related sulfurtransferase</fullName>
    </submittedName>
</protein>
<dbReference type="RefSeq" id="WP_179790949.1">
    <property type="nucleotide sequence ID" value="NZ_BAAARR010000045.1"/>
</dbReference>
<gene>
    <name evidence="3" type="ORF">F4554_006057</name>
</gene>
<feature type="domain" description="Rhodanese" evidence="2">
    <location>
        <begin position="27"/>
        <end position="117"/>
    </location>
</feature>
<dbReference type="PANTHER" id="PTHR43031:SF1">
    <property type="entry name" value="PYRIDINE NUCLEOTIDE-DISULPHIDE OXIDOREDUCTASE"/>
    <property type="match status" value="1"/>
</dbReference>
<dbReference type="Proteomes" id="UP000579605">
    <property type="component" value="Unassembled WGS sequence"/>
</dbReference>
<dbReference type="GO" id="GO:0016740">
    <property type="term" value="F:transferase activity"/>
    <property type="evidence" value="ECO:0007669"/>
    <property type="project" value="UniProtKB-KW"/>
</dbReference>
<dbReference type="Gene3D" id="6.10.140.1340">
    <property type="match status" value="1"/>
</dbReference>
<keyword evidence="1" id="KW-0472">Membrane</keyword>
<accession>A0A852ZVS3</accession>
<keyword evidence="1" id="KW-0812">Transmembrane</keyword>
<feature type="transmembrane region" description="Helical" evidence="1">
    <location>
        <begin position="128"/>
        <end position="146"/>
    </location>
</feature>
<sequence>MTQANHQVDAPTVAGWLAADDRCDTDRGDAVTVVDVRTPAEFESAHIRGSYNVPLRLLGEHAGQLRDRLGHRVVLVCQSGVRADEARKRLTAVGMDGLHVLDGGVPAYAAAGGDVVYGRQRWSIERQVRLVAGLLVLLGTLTSLVVPWMLALAVFVGAGLTFAGLTDNCMMGRLLARLPYNRGDEPSAEKVLDRLPSNRAA</sequence>
<proteinExistence type="predicted"/>
<evidence type="ECO:0000259" key="2">
    <source>
        <dbReference type="PROSITE" id="PS50206"/>
    </source>
</evidence>
<comment type="caution">
    <text evidence="3">The sequence shown here is derived from an EMBL/GenBank/DDBJ whole genome shotgun (WGS) entry which is preliminary data.</text>
</comment>
<evidence type="ECO:0000313" key="4">
    <source>
        <dbReference type="Proteomes" id="UP000579605"/>
    </source>
</evidence>
<dbReference type="PANTHER" id="PTHR43031">
    <property type="entry name" value="FAD-DEPENDENT OXIDOREDUCTASE"/>
    <property type="match status" value="1"/>
</dbReference>
<evidence type="ECO:0000256" key="1">
    <source>
        <dbReference type="SAM" id="Phobius"/>
    </source>
</evidence>
<keyword evidence="1" id="KW-1133">Transmembrane helix</keyword>
<dbReference type="InterPro" id="IPR050229">
    <property type="entry name" value="GlpE_sulfurtransferase"/>
</dbReference>
<dbReference type="Gene3D" id="3.40.250.10">
    <property type="entry name" value="Rhodanese-like domain"/>
    <property type="match status" value="1"/>
</dbReference>
<keyword evidence="3" id="KW-0808">Transferase</keyword>
<dbReference type="Pfam" id="PF00581">
    <property type="entry name" value="Rhodanese"/>
    <property type="match status" value="1"/>
</dbReference>
<organism evidence="3 4">
    <name type="scientific">Actinopolymorpha rutila</name>
    <dbReference type="NCBI Taxonomy" id="446787"/>
    <lineage>
        <taxon>Bacteria</taxon>
        <taxon>Bacillati</taxon>
        <taxon>Actinomycetota</taxon>
        <taxon>Actinomycetes</taxon>
        <taxon>Propionibacteriales</taxon>
        <taxon>Actinopolymorphaceae</taxon>
        <taxon>Actinopolymorpha</taxon>
    </lineage>
</organism>
<dbReference type="CDD" id="cd00158">
    <property type="entry name" value="RHOD"/>
    <property type="match status" value="1"/>
</dbReference>